<organism evidence="1">
    <name type="scientific">bioreactor metagenome</name>
    <dbReference type="NCBI Taxonomy" id="1076179"/>
    <lineage>
        <taxon>unclassified sequences</taxon>
        <taxon>metagenomes</taxon>
        <taxon>ecological metagenomes</taxon>
    </lineage>
</organism>
<dbReference type="EMBL" id="VSSQ01071830">
    <property type="protein sequence ID" value="MPN23352.1"/>
    <property type="molecule type" value="Genomic_DNA"/>
</dbReference>
<reference evidence="1" key="1">
    <citation type="submission" date="2019-08" db="EMBL/GenBank/DDBJ databases">
        <authorList>
            <person name="Kucharzyk K."/>
            <person name="Murdoch R.W."/>
            <person name="Higgins S."/>
            <person name="Loffler F."/>
        </authorList>
    </citation>
    <scope>NUCLEOTIDE SEQUENCE</scope>
</reference>
<evidence type="ECO:0000313" key="1">
    <source>
        <dbReference type="EMBL" id="MPN23352.1"/>
    </source>
</evidence>
<name>A0A645GBI8_9ZZZZ</name>
<dbReference type="AlphaFoldDB" id="A0A645GBI8"/>
<protein>
    <submittedName>
        <fullName evidence="1">Uncharacterized protein</fullName>
    </submittedName>
</protein>
<proteinExistence type="predicted"/>
<accession>A0A645GBI8</accession>
<sequence>MTRFLGDVATLEELALGHARVIHILVFLIGHIAPPAHKVVDGRLGSVTVIDLQSQTLSCQFLLNSCQRFGGHAAEPANPGFIASHGAAHEVVLGDIAHVLLDAGRQRRQRHQIGSRRDRWFGIRRHDGLHVRCATSYQKQNDRQACCLTRSHHFF</sequence>
<gene>
    <name evidence="1" type="ORF">SDC9_170740</name>
</gene>
<comment type="caution">
    <text evidence="1">The sequence shown here is derived from an EMBL/GenBank/DDBJ whole genome shotgun (WGS) entry which is preliminary data.</text>
</comment>